<organism evidence="2 3">
    <name type="scientific">Streptomonospora algeriensis</name>
    <dbReference type="NCBI Taxonomy" id="995084"/>
    <lineage>
        <taxon>Bacteria</taxon>
        <taxon>Bacillati</taxon>
        <taxon>Actinomycetota</taxon>
        <taxon>Actinomycetes</taxon>
        <taxon>Streptosporangiales</taxon>
        <taxon>Nocardiopsidaceae</taxon>
        <taxon>Streptomonospora</taxon>
    </lineage>
</organism>
<evidence type="ECO:0000313" key="3">
    <source>
        <dbReference type="Proteomes" id="UP001596956"/>
    </source>
</evidence>
<dbReference type="EC" id="2.1.1.-" evidence="2"/>
<sequence>MEELANTEQAQAWNGYEGRHWAEHHDRYDAVNSGFNEQLLDAAAIGPDDRVLDIGCGNGQITRLAAQRAHRGHALGVDLSAPMLARAREAAATEGVANVGFEQGDAQLHPLPDAAFDAALSRFGVMFFADPVAAFANTARALRPRGRLALLTLRGLGSNDLGDVLAAMSAHLPVESADESVESASSLADPERIREILSEAGYTGSEVVAADAEQLWGADPADAAEFLCGWGPVRHLLRSAEPGAAERVRAAAEDAMRPYHRSGAVRLRGAAWLTTAVRL</sequence>
<keyword evidence="3" id="KW-1185">Reference proteome</keyword>
<dbReference type="Pfam" id="PF13649">
    <property type="entry name" value="Methyltransf_25"/>
    <property type="match status" value="1"/>
</dbReference>
<evidence type="ECO:0000313" key="2">
    <source>
        <dbReference type="EMBL" id="MFD0803544.1"/>
    </source>
</evidence>
<dbReference type="InterPro" id="IPR041698">
    <property type="entry name" value="Methyltransf_25"/>
</dbReference>
<dbReference type="GO" id="GO:0032259">
    <property type="term" value="P:methylation"/>
    <property type="evidence" value="ECO:0007669"/>
    <property type="project" value="UniProtKB-KW"/>
</dbReference>
<feature type="domain" description="Methyltransferase" evidence="1">
    <location>
        <begin position="51"/>
        <end position="146"/>
    </location>
</feature>
<accession>A0ABW3BKK7</accession>
<dbReference type="SUPFAM" id="SSF53335">
    <property type="entry name" value="S-adenosyl-L-methionine-dependent methyltransferases"/>
    <property type="match status" value="1"/>
</dbReference>
<gene>
    <name evidence="2" type="ORF">ACFQZU_19795</name>
</gene>
<keyword evidence="2" id="KW-0489">Methyltransferase</keyword>
<proteinExistence type="predicted"/>
<comment type="caution">
    <text evidence="2">The sequence shown here is derived from an EMBL/GenBank/DDBJ whole genome shotgun (WGS) entry which is preliminary data.</text>
</comment>
<dbReference type="Gene3D" id="3.40.50.150">
    <property type="entry name" value="Vaccinia Virus protein VP39"/>
    <property type="match status" value="1"/>
</dbReference>
<dbReference type="Proteomes" id="UP001596956">
    <property type="component" value="Unassembled WGS sequence"/>
</dbReference>
<reference evidence="3" key="1">
    <citation type="journal article" date="2019" name="Int. J. Syst. Evol. Microbiol.">
        <title>The Global Catalogue of Microorganisms (GCM) 10K type strain sequencing project: providing services to taxonomists for standard genome sequencing and annotation.</title>
        <authorList>
            <consortium name="The Broad Institute Genomics Platform"/>
            <consortium name="The Broad Institute Genome Sequencing Center for Infectious Disease"/>
            <person name="Wu L."/>
            <person name="Ma J."/>
        </authorList>
    </citation>
    <scope>NUCLEOTIDE SEQUENCE [LARGE SCALE GENOMIC DNA]</scope>
    <source>
        <strain evidence="3">CCUG 63369</strain>
    </source>
</reference>
<keyword evidence="2" id="KW-0808">Transferase</keyword>
<protein>
    <submittedName>
        <fullName evidence="2">Class I SAM-dependent methyltransferase</fullName>
        <ecNumber evidence="2">2.1.1.-</ecNumber>
    </submittedName>
</protein>
<evidence type="ECO:0000259" key="1">
    <source>
        <dbReference type="Pfam" id="PF13649"/>
    </source>
</evidence>
<dbReference type="EMBL" id="JBHTHR010000959">
    <property type="protein sequence ID" value="MFD0803544.1"/>
    <property type="molecule type" value="Genomic_DNA"/>
</dbReference>
<name>A0ABW3BKK7_9ACTN</name>
<dbReference type="InterPro" id="IPR029063">
    <property type="entry name" value="SAM-dependent_MTases_sf"/>
</dbReference>
<dbReference type="GO" id="GO:0008168">
    <property type="term" value="F:methyltransferase activity"/>
    <property type="evidence" value="ECO:0007669"/>
    <property type="project" value="UniProtKB-KW"/>
</dbReference>
<dbReference type="CDD" id="cd02440">
    <property type="entry name" value="AdoMet_MTases"/>
    <property type="match status" value="1"/>
</dbReference>
<dbReference type="PANTHER" id="PTHR43591">
    <property type="entry name" value="METHYLTRANSFERASE"/>
    <property type="match status" value="1"/>
</dbReference>